<dbReference type="Pfam" id="PF14455">
    <property type="entry name" value="Metal_CEHH"/>
    <property type="match status" value="1"/>
</dbReference>
<dbReference type="HOGENOM" id="CLU_1785394_0_0_5"/>
<dbReference type="STRING" id="1245469.S58_71780"/>
<evidence type="ECO:0000313" key="2">
    <source>
        <dbReference type="EMBL" id="BAM93142.1"/>
    </source>
</evidence>
<name>M4ZH33_9BRAD</name>
<dbReference type="eggNOG" id="ENOG5033WG6">
    <property type="taxonomic scope" value="Bacteria"/>
</dbReference>
<dbReference type="KEGG" id="aol:S58_71780"/>
<dbReference type="AlphaFoldDB" id="M4ZH33"/>
<proteinExistence type="predicted"/>
<dbReference type="OrthoDB" id="9804396at2"/>
<sequence length="145" mass="16398">MLKALSKAAFDRDVGRIDVRSARMRGWTILEANYPILDVLFDHAAAAPLRLRFRCDDWDEVPPSIELLNREGHHLTTAPPNVGNVFHPGGHPSTGRPFVCMRGAREFHTHPSHTTELWDNYRGQSGMDLGGIVFQLWQAWKRSVG</sequence>
<gene>
    <name evidence="2" type="ORF">S58_71780</name>
</gene>
<keyword evidence="3" id="KW-1185">Reference proteome</keyword>
<evidence type="ECO:0000259" key="1">
    <source>
        <dbReference type="Pfam" id="PF14455"/>
    </source>
</evidence>
<dbReference type="PATRIC" id="fig|1245469.3.peg.7334"/>
<dbReference type="InterPro" id="IPR025873">
    <property type="entry name" value="Metal-bd_dom_prd"/>
</dbReference>
<evidence type="ECO:0000313" key="3">
    <source>
        <dbReference type="Proteomes" id="UP000011841"/>
    </source>
</evidence>
<dbReference type="GeneID" id="301820834"/>
<feature type="domain" description="Metal binding" evidence="1">
    <location>
        <begin position="95"/>
        <end position="141"/>
    </location>
</feature>
<dbReference type="Proteomes" id="UP000011841">
    <property type="component" value="Chromosome"/>
</dbReference>
<organism evidence="2 3">
    <name type="scientific">Bradyrhizobium oligotrophicum S58</name>
    <dbReference type="NCBI Taxonomy" id="1245469"/>
    <lineage>
        <taxon>Bacteria</taxon>
        <taxon>Pseudomonadati</taxon>
        <taxon>Pseudomonadota</taxon>
        <taxon>Alphaproteobacteria</taxon>
        <taxon>Hyphomicrobiales</taxon>
        <taxon>Nitrobacteraceae</taxon>
        <taxon>Bradyrhizobium</taxon>
    </lineage>
</organism>
<dbReference type="RefSeq" id="WP_015670213.1">
    <property type="nucleotide sequence ID" value="NC_020453.1"/>
</dbReference>
<reference evidence="2 3" key="1">
    <citation type="journal article" date="2013" name="Appl. Environ. Microbiol.">
        <title>Genome analysis suggests that the soil oligotrophic bacterium Agromonas oligotrophica (Bradyrhizobium oligotrophicum) is a nitrogen-fixing symbiont of Aeschynomene indica.</title>
        <authorList>
            <person name="Okubo T."/>
            <person name="Fukushima S."/>
            <person name="Itakura M."/>
            <person name="Oshima K."/>
            <person name="Longtonglang A."/>
            <person name="Teaumroong N."/>
            <person name="Mitsui H."/>
            <person name="Hattori M."/>
            <person name="Hattori R."/>
            <person name="Hattori T."/>
            <person name="Minamisawa K."/>
        </authorList>
    </citation>
    <scope>NUCLEOTIDE SEQUENCE [LARGE SCALE GENOMIC DNA]</scope>
    <source>
        <strain evidence="2 3">S58</strain>
    </source>
</reference>
<dbReference type="EMBL" id="AP012603">
    <property type="protein sequence ID" value="BAM93142.1"/>
    <property type="molecule type" value="Genomic_DNA"/>
</dbReference>
<accession>M4ZH33</accession>
<protein>
    <recommendedName>
        <fullName evidence="1">Metal binding domain-containing protein</fullName>
    </recommendedName>
</protein>